<reference evidence="1" key="1">
    <citation type="submission" date="2021-06" db="EMBL/GenBank/DDBJ databases">
        <authorList>
            <person name="Kallberg Y."/>
            <person name="Tangrot J."/>
            <person name="Rosling A."/>
        </authorList>
    </citation>
    <scope>NUCLEOTIDE SEQUENCE</scope>
    <source>
        <strain evidence="1">AU212A</strain>
    </source>
</reference>
<evidence type="ECO:0000313" key="1">
    <source>
        <dbReference type="EMBL" id="CAG8659441.1"/>
    </source>
</evidence>
<feature type="non-terminal residue" evidence="1">
    <location>
        <position position="130"/>
    </location>
</feature>
<organism evidence="1 2">
    <name type="scientific">Scutellospora calospora</name>
    <dbReference type="NCBI Taxonomy" id="85575"/>
    <lineage>
        <taxon>Eukaryota</taxon>
        <taxon>Fungi</taxon>
        <taxon>Fungi incertae sedis</taxon>
        <taxon>Mucoromycota</taxon>
        <taxon>Glomeromycotina</taxon>
        <taxon>Glomeromycetes</taxon>
        <taxon>Diversisporales</taxon>
        <taxon>Gigasporaceae</taxon>
        <taxon>Scutellospora</taxon>
    </lineage>
</organism>
<proteinExistence type="predicted"/>
<dbReference type="EMBL" id="CAJVPM010025819">
    <property type="protein sequence ID" value="CAG8659441.1"/>
    <property type="molecule type" value="Genomic_DNA"/>
</dbReference>
<gene>
    <name evidence="1" type="ORF">SCALOS_LOCUS8973</name>
</gene>
<protein>
    <submittedName>
        <fullName evidence="1">6894_t:CDS:1</fullName>
    </submittedName>
</protein>
<keyword evidence="2" id="KW-1185">Reference proteome</keyword>
<name>A0ACA9NIH3_9GLOM</name>
<evidence type="ECO:0000313" key="2">
    <source>
        <dbReference type="Proteomes" id="UP000789860"/>
    </source>
</evidence>
<comment type="caution">
    <text evidence="1">The sequence shown here is derived from an EMBL/GenBank/DDBJ whole genome shotgun (WGS) entry which is preliminary data.</text>
</comment>
<sequence>MLFYKIGICFSYQKCLFCFTDLTQDLCECDTNQKPTRNKTQSKSQIYSRLYNPNNIQINQKLFLKNYDHIFAFKETNFSSATTSVSNHAKKRVKDTDFSLTTSINDDNDSDSSINSISSEKGSNFDSKFE</sequence>
<dbReference type="Proteomes" id="UP000789860">
    <property type="component" value="Unassembled WGS sequence"/>
</dbReference>
<accession>A0ACA9NIH3</accession>